<dbReference type="AlphaFoldDB" id="A0AA51RRG1"/>
<reference evidence="2 3" key="1">
    <citation type="submission" date="2023-08" db="EMBL/GenBank/DDBJ databases">
        <title>Pleionea litopenaei sp. nov., isolated from stomach of juvenile Litopenaeus vannamei.</title>
        <authorList>
            <person name="Rho A.M."/>
            <person name="Hwang C.Y."/>
        </authorList>
    </citation>
    <scope>NUCLEOTIDE SEQUENCE [LARGE SCALE GENOMIC DNA]</scope>
    <source>
        <strain evidence="2 3">HL-JVS1</strain>
    </source>
</reference>
<dbReference type="Proteomes" id="UP001239782">
    <property type="component" value="Chromosome"/>
</dbReference>
<accession>A0AA51RRG1</accession>
<keyword evidence="1" id="KW-0732">Signal</keyword>
<evidence type="ECO:0000313" key="3">
    <source>
        <dbReference type="Proteomes" id="UP001239782"/>
    </source>
</evidence>
<dbReference type="EMBL" id="CP133548">
    <property type="protein sequence ID" value="WMS86277.1"/>
    <property type="molecule type" value="Genomic_DNA"/>
</dbReference>
<evidence type="ECO:0000256" key="1">
    <source>
        <dbReference type="SAM" id="SignalP"/>
    </source>
</evidence>
<dbReference type="KEGG" id="plei:Q9312_13715"/>
<organism evidence="2 3">
    <name type="scientific">Pleionea litopenaei</name>
    <dbReference type="NCBI Taxonomy" id="3070815"/>
    <lineage>
        <taxon>Bacteria</taxon>
        <taxon>Pseudomonadati</taxon>
        <taxon>Pseudomonadota</taxon>
        <taxon>Gammaproteobacteria</taxon>
        <taxon>Oceanospirillales</taxon>
        <taxon>Pleioneaceae</taxon>
        <taxon>Pleionea</taxon>
    </lineage>
</organism>
<evidence type="ECO:0000313" key="2">
    <source>
        <dbReference type="EMBL" id="WMS86277.1"/>
    </source>
</evidence>
<gene>
    <name evidence="2" type="ORF">Q9312_13715</name>
</gene>
<sequence length="63" mass="6933">MIKRLSLLALGAFFLGNSSVATASDIEVSASLQKKSLSGDVIYMQILNYQTESLKRRNTLLNI</sequence>
<dbReference type="RefSeq" id="WP_309201429.1">
    <property type="nucleotide sequence ID" value="NZ_CP133548.1"/>
</dbReference>
<name>A0AA51RRG1_9GAMM</name>
<feature type="chain" id="PRO_5041465564" evidence="1">
    <location>
        <begin position="24"/>
        <end position="63"/>
    </location>
</feature>
<keyword evidence="3" id="KW-1185">Reference proteome</keyword>
<feature type="signal peptide" evidence="1">
    <location>
        <begin position="1"/>
        <end position="23"/>
    </location>
</feature>
<proteinExistence type="predicted"/>
<protein>
    <submittedName>
        <fullName evidence="2">Uncharacterized protein</fullName>
    </submittedName>
</protein>